<evidence type="ECO:0000313" key="12">
    <source>
        <dbReference type="Proteomes" id="UP000017081"/>
    </source>
</evidence>
<feature type="domain" description="Orn/DAP/Arg decarboxylase 2 N-terminal" evidence="10">
    <location>
        <begin position="42"/>
        <end position="296"/>
    </location>
</feature>
<feature type="binding site" evidence="5">
    <location>
        <position position="361"/>
    </location>
    <ligand>
        <name>substrate</name>
    </ligand>
</feature>
<evidence type="ECO:0000256" key="4">
    <source>
        <dbReference type="ARBA" id="ARBA00023239"/>
    </source>
</evidence>
<dbReference type="CDD" id="cd06828">
    <property type="entry name" value="PLPDE_III_DapDC"/>
    <property type="match status" value="1"/>
</dbReference>
<dbReference type="SUPFAM" id="SSF50621">
    <property type="entry name" value="Alanine racemase C-terminal domain-like"/>
    <property type="match status" value="1"/>
</dbReference>
<accession>U7UV92</accession>
<feature type="binding site" evidence="5">
    <location>
        <position position="389"/>
    </location>
    <ligand>
        <name>pyridoxal 5'-phosphate</name>
        <dbReference type="ChEBI" id="CHEBI:597326"/>
    </ligand>
</feature>
<dbReference type="SUPFAM" id="SSF51419">
    <property type="entry name" value="PLP-binding barrel"/>
    <property type="match status" value="1"/>
</dbReference>
<feature type="binding site" evidence="5">
    <location>
        <position position="389"/>
    </location>
    <ligand>
        <name>substrate</name>
    </ligand>
</feature>
<evidence type="ECO:0000259" key="10">
    <source>
        <dbReference type="Pfam" id="PF02784"/>
    </source>
</evidence>
<evidence type="ECO:0000256" key="6">
    <source>
        <dbReference type="NCBIfam" id="TIGR01048"/>
    </source>
</evidence>
<dbReference type="InterPro" id="IPR009006">
    <property type="entry name" value="Ala_racemase/Decarboxylase_C"/>
</dbReference>
<dbReference type="Proteomes" id="UP000017081">
    <property type="component" value="Unassembled WGS sequence"/>
</dbReference>
<protein>
    <recommendedName>
        <fullName evidence="5 6">Diaminopimelate decarboxylase</fullName>
        <shortName evidence="5">DAP decarboxylase</shortName>
        <shortName evidence="5">DAPDC</shortName>
        <ecNumber evidence="5 6">4.1.1.20</ecNumber>
    </recommendedName>
</protein>
<dbReference type="NCBIfam" id="TIGR01048">
    <property type="entry name" value="lysA"/>
    <property type="match status" value="1"/>
</dbReference>
<evidence type="ECO:0000256" key="2">
    <source>
        <dbReference type="ARBA" id="ARBA00022793"/>
    </source>
</evidence>
<dbReference type="InterPro" id="IPR022643">
    <property type="entry name" value="De-COase2_C"/>
</dbReference>
<dbReference type="AlphaFoldDB" id="U7UV92"/>
<keyword evidence="5 8" id="KW-0457">Lysine biosynthesis</keyword>
<dbReference type="GO" id="GO:0030170">
    <property type="term" value="F:pyridoxal phosphate binding"/>
    <property type="evidence" value="ECO:0007669"/>
    <property type="project" value="UniProtKB-UniRule"/>
</dbReference>
<keyword evidence="2 5" id="KW-0210">Decarboxylase</keyword>
<dbReference type="STRING" id="1319815.HMPREF0202_02971"/>
<feature type="binding site" evidence="5">
    <location>
        <position position="247"/>
    </location>
    <ligand>
        <name>pyridoxal 5'-phosphate</name>
        <dbReference type="ChEBI" id="CHEBI:597326"/>
    </ligand>
</feature>
<dbReference type="Pfam" id="PF02784">
    <property type="entry name" value="Orn_Arg_deC_N"/>
    <property type="match status" value="1"/>
</dbReference>
<evidence type="ECO:0000259" key="9">
    <source>
        <dbReference type="Pfam" id="PF00278"/>
    </source>
</evidence>
<feature type="domain" description="Orn/DAP/Arg decarboxylase 2 C-terminal" evidence="9">
    <location>
        <begin position="33"/>
        <end position="387"/>
    </location>
</feature>
<evidence type="ECO:0000313" key="11">
    <source>
        <dbReference type="EMBL" id="ERT63201.1"/>
    </source>
</evidence>
<dbReference type="InterPro" id="IPR022657">
    <property type="entry name" value="De-COase2_CS"/>
</dbReference>
<dbReference type="PANTHER" id="PTHR43727">
    <property type="entry name" value="DIAMINOPIMELATE DECARBOXYLASE"/>
    <property type="match status" value="1"/>
</dbReference>
<proteinExistence type="inferred from homology"/>
<dbReference type="EMBL" id="AXZF01000202">
    <property type="protein sequence ID" value="ERT63201.1"/>
    <property type="molecule type" value="Genomic_DNA"/>
</dbReference>
<dbReference type="PROSITE" id="PS00879">
    <property type="entry name" value="ODR_DC_2_2"/>
    <property type="match status" value="1"/>
</dbReference>
<feature type="modified residue" description="N6-(pyridoxal phosphate)lysine" evidence="5 7">
    <location>
        <position position="65"/>
    </location>
</feature>
<dbReference type="HOGENOM" id="CLU_026444_0_1_0"/>
<evidence type="ECO:0000256" key="5">
    <source>
        <dbReference type="HAMAP-Rule" id="MF_02120"/>
    </source>
</evidence>
<evidence type="ECO:0000256" key="7">
    <source>
        <dbReference type="PIRSR" id="PIRSR600183-50"/>
    </source>
</evidence>
<dbReference type="InterPro" id="IPR002986">
    <property type="entry name" value="DAP_deCOOHase_LysA"/>
</dbReference>
<gene>
    <name evidence="5" type="primary">lysA</name>
    <name evidence="11" type="ORF">HMPREF0202_02971</name>
</gene>
<comment type="caution">
    <text evidence="11">The sequence shown here is derived from an EMBL/GenBank/DDBJ whole genome shotgun (WGS) entry which is preliminary data.</text>
</comment>
<dbReference type="PANTHER" id="PTHR43727:SF2">
    <property type="entry name" value="GROUP IV DECARBOXYLASE"/>
    <property type="match status" value="1"/>
</dbReference>
<dbReference type="InterPro" id="IPR000183">
    <property type="entry name" value="Orn/DAP/Arg_de-COase"/>
</dbReference>
<dbReference type="EC" id="4.1.1.20" evidence="5 6"/>
<comment type="pathway">
    <text evidence="5 8">Amino-acid biosynthesis; L-lysine biosynthesis via DAP pathway; L-lysine from DL-2,6-diaminopimelate: step 1/1.</text>
</comment>
<dbReference type="HAMAP" id="MF_02120">
    <property type="entry name" value="LysA"/>
    <property type="match status" value="1"/>
</dbReference>
<evidence type="ECO:0000256" key="3">
    <source>
        <dbReference type="ARBA" id="ARBA00022898"/>
    </source>
</evidence>
<evidence type="ECO:0000256" key="1">
    <source>
        <dbReference type="ARBA" id="ARBA00001933"/>
    </source>
</evidence>
<organism evidence="11 12">
    <name type="scientific">Cetobacterium somerae ATCC BAA-474</name>
    <dbReference type="NCBI Taxonomy" id="1319815"/>
    <lineage>
        <taxon>Bacteria</taxon>
        <taxon>Fusobacteriati</taxon>
        <taxon>Fusobacteriota</taxon>
        <taxon>Fusobacteriia</taxon>
        <taxon>Fusobacteriales</taxon>
        <taxon>Fusobacteriaceae</taxon>
        <taxon>Cetobacterium</taxon>
    </lineage>
</organism>
<feature type="binding site" evidence="5">
    <location>
        <begin position="289"/>
        <end position="292"/>
    </location>
    <ligand>
        <name>pyridoxal 5'-phosphate</name>
        <dbReference type="ChEBI" id="CHEBI:597326"/>
    </ligand>
</feature>
<dbReference type="Gene3D" id="3.20.20.10">
    <property type="entry name" value="Alanine racemase"/>
    <property type="match status" value="1"/>
</dbReference>
<dbReference type="GO" id="GO:0008836">
    <property type="term" value="F:diaminopimelate decarboxylase activity"/>
    <property type="evidence" value="ECO:0007669"/>
    <property type="project" value="UniProtKB-UniRule"/>
</dbReference>
<keyword evidence="12" id="KW-1185">Reference proteome</keyword>
<feature type="binding site" evidence="5">
    <location>
        <position position="333"/>
    </location>
    <ligand>
        <name>substrate</name>
    </ligand>
</feature>
<feature type="active site" description="Proton donor" evidence="7">
    <location>
        <position position="360"/>
    </location>
</feature>
<keyword evidence="5" id="KW-0028">Amino-acid biosynthesis</keyword>
<dbReference type="GO" id="GO:0009089">
    <property type="term" value="P:lysine biosynthetic process via diaminopimelate"/>
    <property type="evidence" value="ECO:0007669"/>
    <property type="project" value="UniProtKB-UniRule"/>
</dbReference>
<dbReference type="PRINTS" id="PR01181">
    <property type="entry name" value="DAPDCRBXLASE"/>
</dbReference>
<dbReference type="Gene3D" id="2.40.37.10">
    <property type="entry name" value="Lyase, Ornithine Decarboxylase, Chain A, domain 1"/>
    <property type="match status" value="1"/>
</dbReference>
<reference evidence="11 12" key="1">
    <citation type="submission" date="2013-08" db="EMBL/GenBank/DDBJ databases">
        <authorList>
            <person name="Weinstock G."/>
            <person name="Sodergren E."/>
            <person name="Wylie T."/>
            <person name="Fulton L."/>
            <person name="Fulton R."/>
            <person name="Fronick C."/>
            <person name="O'Laughlin M."/>
            <person name="Godfrey J."/>
            <person name="Miner T."/>
            <person name="Herter B."/>
            <person name="Appelbaum E."/>
            <person name="Cordes M."/>
            <person name="Lek S."/>
            <person name="Wollam A."/>
            <person name="Pepin K.H."/>
            <person name="Palsikar V.B."/>
            <person name="Mitreva M."/>
            <person name="Wilson R.K."/>
        </authorList>
    </citation>
    <scope>NUCLEOTIDE SEQUENCE [LARGE SCALE GENOMIC DNA]</scope>
    <source>
        <strain evidence="11 12">ATCC BAA-474</strain>
    </source>
</reference>
<dbReference type="InterPro" id="IPR029066">
    <property type="entry name" value="PLP-binding_barrel"/>
</dbReference>
<comment type="catalytic activity">
    <reaction evidence="5 8">
        <text>meso-2,6-diaminopimelate + H(+) = L-lysine + CO2</text>
        <dbReference type="Rhea" id="RHEA:15101"/>
        <dbReference type="ChEBI" id="CHEBI:15378"/>
        <dbReference type="ChEBI" id="CHEBI:16526"/>
        <dbReference type="ChEBI" id="CHEBI:32551"/>
        <dbReference type="ChEBI" id="CHEBI:57791"/>
        <dbReference type="EC" id="4.1.1.20"/>
    </reaction>
</comment>
<dbReference type="eggNOG" id="COG0019">
    <property type="taxonomic scope" value="Bacteria"/>
</dbReference>
<dbReference type="RefSeq" id="WP_023052488.1">
    <property type="nucleotide sequence ID" value="NZ_CP173060.2"/>
</dbReference>
<evidence type="ECO:0000256" key="8">
    <source>
        <dbReference type="RuleBase" id="RU003738"/>
    </source>
</evidence>
<name>U7UV92_9FUSO</name>
<keyword evidence="3 5" id="KW-0663">Pyridoxal phosphate</keyword>
<feature type="binding site" evidence="5">
    <location>
        <position position="292"/>
    </location>
    <ligand>
        <name>substrate</name>
    </ligand>
</feature>
<dbReference type="PRINTS" id="PR01179">
    <property type="entry name" value="ODADCRBXLASE"/>
</dbReference>
<dbReference type="Pfam" id="PF00278">
    <property type="entry name" value="Orn_DAP_Arg_deC"/>
    <property type="match status" value="1"/>
</dbReference>
<dbReference type="FunFam" id="3.20.20.10:FF:000003">
    <property type="entry name" value="Diaminopimelate decarboxylase"/>
    <property type="match status" value="1"/>
</dbReference>
<sequence>MKYLGTMTNVDGVLEIGGVSVKELQEKYGTPLYIYDLEFMEKNIKDLKESFVSEKFKTTIVYASKAYLSKGMTQIIEKNGLDIDAVSGGELYTILTSNFPTKRVHMHGNNKSLEEIEMCVKNGIGSIILDNRFEAEKVALVCRKFNKKMNVMLRLNIGIDAHTHEYIKTSKHSSKFGESIFDKDVVKIVKDIVDRPELNFLGFHSHIGSQIFDELAFCEGVETMVEFTKKISEKLNICIPDINIGGGFGVRYTQEDTDVNLKKIMKKIIRCLENSLVKEGMDIKNVTIEPGRSIVAQAGSTLYTVGGEKETYGGEKYIFIDGGMTDNIRPALYQAKYESIVANKLNETEKEIVTIAGKCCESGDIIAKNVRLGKCRENDLILVSCTGAYGHSMSSNYNKALKPAVVFVKDGKSYLVSKRESYDDLTKNDILLENIF</sequence>
<dbReference type="PATRIC" id="fig|1319815.3.peg.2816"/>
<comment type="cofactor">
    <cofactor evidence="1 5 7 8">
        <name>pyridoxal 5'-phosphate</name>
        <dbReference type="ChEBI" id="CHEBI:597326"/>
    </cofactor>
</comment>
<keyword evidence="4 5" id="KW-0456">Lyase</keyword>
<dbReference type="InterPro" id="IPR022644">
    <property type="entry name" value="De-COase2_N"/>
</dbReference>
<feature type="binding site" evidence="5">
    <location>
        <position position="329"/>
    </location>
    <ligand>
        <name>substrate</name>
    </ligand>
</feature>
<comment type="function">
    <text evidence="5">Specifically catalyzes the decarboxylation of meso-diaminopimelate (meso-DAP) to L-lysine.</text>
</comment>
<comment type="subunit">
    <text evidence="5">Homodimer.</text>
</comment>
<dbReference type="UniPathway" id="UPA00034">
    <property type="reaction ID" value="UER00027"/>
</dbReference>
<comment type="similarity">
    <text evidence="5">Belongs to the Orn/Lys/Arg decarboxylase class-II family. LysA subfamily.</text>
</comment>